<keyword evidence="3" id="KW-0238">DNA-binding</keyword>
<evidence type="ECO:0000256" key="3">
    <source>
        <dbReference type="ARBA" id="ARBA00023125"/>
    </source>
</evidence>
<dbReference type="InterPro" id="IPR036390">
    <property type="entry name" value="WH_DNA-bd_sf"/>
</dbReference>
<organism evidence="6 7">
    <name type="scientific">Vibrio gelatinilyticus</name>
    <dbReference type="NCBI Taxonomy" id="2893468"/>
    <lineage>
        <taxon>Bacteria</taxon>
        <taxon>Pseudomonadati</taxon>
        <taxon>Pseudomonadota</taxon>
        <taxon>Gammaproteobacteria</taxon>
        <taxon>Vibrionales</taxon>
        <taxon>Vibrionaceae</taxon>
        <taxon>Vibrio</taxon>
    </lineage>
</organism>
<evidence type="ECO:0000313" key="7">
    <source>
        <dbReference type="Proteomes" id="UP001139488"/>
    </source>
</evidence>
<dbReference type="SUPFAM" id="SSF53850">
    <property type="entry name" value="Periplasmic binding protein-like II"/>
    <property type="match status" value="1"/>
</dbReference>
<keyword evidence="4" id="KW-0804">Transcription</keyword>
<dbReference type="AlphaFoldDB" id="A0A9X2AVH0"/>
<dbReference type="SUPFAM" id="SSF46785">
    <property type="entry name" value="Winged helix' DNA-binding domain"/>
    <property type="match status" value="1"/>
</dbReference>
<protein>
    <submittedName>
        <fullName evidence="6">LysR family transcriptional regulator</fullName>
    </submittedName>
</protein>
<feature type="domain" description="HTH lysR-type" evidence="5">
    <location>
        <begin position="5"/>
        <end position="62"/>
    </location>
</feature>
<dbReference type="PANTHER" id="PTHR30118">
    <property type="entry name" value="HTH-TYPE TRANSCRIPTIONAL REGULATOR LEUO-RELATED"/>
    <property type="match status" value="1"/>
</dbReference>
<dbReference type="GO" id="GO:0003700">
    <property type="term" value="F:DNA-binding transcription factor activity"/>
    <property type="evidence" value="ECO:0007669"/>
    <property type="project" value="InterPro"/>
</dbReference>
<dbReference type="Pfam" id="PF00126">
    <property type="entry name" value="HTH_1"/>
    <property type="match status" value="1"/>
</dbReference>
<evidence type="ECO:0000256" key="1">
    <source>
        <dbReference type="ARBA" id="ARBA00009437"/>
    </source>
</evidence>
<dbReference type="EMBL" id="JAJNNZ010000005">
    <property type="protein sequence ID" value="MCJ2376854.1"/>
    <property type="molecule type" value="Genomic_DNA"/>
</dbReference>
<dbReference type="InterPro" id="IPR005119">
    <property type="entry name" value="LysR_subst-bd"/>
</dbReference>
<comment type="caution">
    <text evidence="6">The sequence shown here is derived from an EMBL/GenBank/DDBJ whole genome shotgun (WGS) entry which is preliminary data.</text>
</comment>
<dbReference type="Gene3D" id="1.10.10.10">
    <property type="entry name" value="Winged helix-like DNA-binding domain superfamily/Winged helix DNA-binding domain"/>
    <property type="match status" value="1"/>
</dbReference>
<dbReference type="InterPro" id="IPR000847">
    <property type="entry name" value="LysR_HTH_N"/>
</dbReference>
<sequence length="306" mass="34570">MTGKLDLNLLTIFLEVYRLRSITLAAESLNFTQPGISGALKRLQQQLGCELFVREGRGISPTYAATELANQLRPAYTQVNNALANLTAFDVMQSRTFNVYICETMMLLLQPLVETDEEMGNCRIQFTITPSDEEKMLNAMSLQKADLVIDIGTLNSPSYKVEPLAREELLIICSENHPRIQGSITAEQYFQEKHITLRLRRAQQTTIDYFTDMHMPDRQISSVCDSAMTIMGLVANSDSVGISSTSLTCNHARAFGLQVFDIPFETNPVTYNIMWHKRNQSNPAHRWLRSKLQQLVHKTPIGILPV</sequence>
<accession>A0A9X2AVH0</accession>
<evidence type="ECO:0000256" key="4">
    <source>
        <dbReference type="ARBA" id="ARBA00023163"/>
    </source>
</evidence>
<dbReference type="CDD" id="cd08466">
    <property type="entry name" value="PBP2_LeuO"/>
    <property type="match status" value="1"/>
</dbReference>
<dbReference type="RefSeq" id="WP_244356775.1">
    <property type="nucleotide sequence ID" value="NZ_JAJNNZ010000005.1"/>
</dbReference>
<dbReference type="InterPro" id="IPR050389">
    <property type="entry name" value="LysR-type_TF"/>
</dbReference>
<evidence type="ECO:0000259" key="5">
    <source>
        <dbReference type="PROSITE" id="PS50931"/>
    </source>
</evidence>
<dbReference type="InterPro" id="IPR036388">
    <property type="entry name" value="WH-like_DNA-bd_sf"/>
</dbReference>
<dbReference type="Pfam" id="PF03466">
    <property type="entry name" value="LysR_substrate"/>
    <property type="match status" value="1"/>
</dbReference>
<dbReference type="GO" id="GO:0003677">
    <property type="term" value="F:DNA binding"/>
    <property type="evidence" value="ECO:0007669"/>
    <property type="project" value="UniProtKB-KW"/>
</dbReference>
<reference evidence="6" key="1">
    <citation type="submission" date="2021-11" db="EMBL/GenBank/DDBJ databases">
        <title>Vibrio ZSDE26 sp. nov. and Vibrio ZSDZ34 sp. nov., isolated from coastal seawater in Qingdao.</title>
        <authorList>
            <person name="Zhang P."/>
        </authorList>
    </citation>
    <scope>NUCLEOTIDE SEQUENCE</scope>
    <source>
        <strain evidence="6">ZSDZ34</strain>
    </source>
</reference>
<dbReference type="PRINTS" id="PR00039">
    <property type="entry name" value="HTHLYSR"/>
</dbReference>
<comment type="similarity">
    <text evidence="1">Belongs to the LysR transcriptional regulatory family.</text>
</comment>
<dbReference type="Proteomes" id="UP001139488">
    <property type="component" value="Unassembled WGS sequence"/>
</dbReference>
<keyword evidence="2" id="KW-0805">Transcription regulation</keyword>
<dbReference type="PANTHER" id="PTHR30118:SF6">
    <property type="entry name" value="HTH-TYPE TRANSCRIPTIONAL REGULATOR LEUO"/>
    <property type="match status" value="1"/>
</dbReference>
<dbReference type="PROSITE" id="PS50931">
    <property type="entry name" value="HTH_LYSR"/>
    <property type="match status" value="1"/>
</dbReference>
<evidence type="ECO:0000313" key="6">
    <source>
        <dbReference type="EMBL" id="MCJ2376854.1"/>
    </source>
</evidence>
<gene>
    <name evidence="6" type="ORF">LNL84_08390</name>
</gene>
<evidence type="ECO:0000256" key="2">
    <source>
        <dbReference type="ARBA" id="ARBA00023015"/>
    </source>
</evidence>
<dbReference type="Gene3D" id="3.40.190.10">
    <property type="entry name" value="Periplasmic binding protein-like II"/>
    <property type="match status" value="2"/>
</dbReference>
<keyword evidence="7" id="KW-1185">Reference proteome</keyword>
<proteinExistence type="inferred from homology"/>
<name>A0A9X2AVH0_9VIBR</name>